<dbReference type="Proteomes" id="UP000016930">
    <property type="component" value="Unassembled WGS sequence"/>
</dbReference>
<evidence type="ECO:0000313" key="1">
    <source>
        <dbReference type="EMBL" id="EMD30678.1"/>
    </source>
</evidence>
<dbReference type="EMBL" id="KB445896">
    <property type="protein sequence ID" value="EMD30678.1"/>
    <property type="molecule type" value="Genomic_DNA"/>
</dbReference>
<reference evidence="1 2" key="1">
    <citation type="journal article" date="2012" name="Proc. Natl. Acad. Sci. U.S.A.">
        <title>Comparative genomics of Ceriporiopsis subvermispora and Phanerochaete chrysosporium provide insight into selective ligninolysis.</title>
        <authorList>
            <person name="Fernandez-Fueyo E."/>
            <person name="Ruiz-Duenas F.J."/>
            <person name="Ferreira P."/>
            <person name="Floudas D."/>
            <person name="Hibbett D.S."/>
            <person name="Canessa P."/>
            <person name="Larrondo L.F."/>
            <person name="James T.Y."/>
            <person name="Seelenfreund D."/>
            <person name="Lobos S."/>
            <person name="Polanco R."/>
            <person name="Tello M."/>
            <person name="Honda Y."/>
            <person name="Watanabe T."/>
            <person name="Watanabe T."/>
            <person name="Ryu J.S."/>
            <person name="Kubicek C.P."/>
            <person name="Schmoll M."/>
            <person name="Gaskell J."/>
            <person name="Hammel K.E."/>
            <person name="St John F.J."/>
            <person name="Vanden Wymelenberg A."/>
            <person name="Sabat G."/>
            <person name="Splinter BonDurant S."/>
            <person name="Syed K."/>
            <person name="Yadav J.S."/>
            <person name="Doddapaneni H."/>
            <person name="Subramanian V."/>
            <person name="Lavin J.L."/>
            <person name="Oguiza J.A."/>
            <person name="Perez G."/>
            <person name="Pisabarro A.G."/>
            <person name="Ramirez L."/>
            <person name="Santoyo F."/>
            <person name="Master E."/>
            <person name="Coutinho P.M."/>
            <person name="Henrissat B."/>
            <person name="Lombard V."/>
            <person name="Magnuson J.K."/>
            <person name="Kuees U."/>
            <person name="Hori C."/>
            <person name="Igarashi K."/>
            <person name="Samejima M."/>
            <person name="Held B.W."/>
            <person name="Barry K.W."/>
            <person name="LaButti K.M."/>
            <person name="Lapidus A."/>
            <person name="Lindquist E.A."/>
            <person name="Lucas S.M."/>
            <person name="Riley R."/>
            <person name="Salamov A.A."/>
            <person name="Hoffmeister D."/>
            <person name="Schwenk D."/>
            <person name="Hadar Y."/>
            <person name="Yarden O."/>
            <person name="de Vries R.P."/>
            <person name="Wiebenga A."/>
            <person name="Stenlid J."/>
            <person name="Eastwood D."/>
            <person name="Grigoriev I.V."/>
            <person name="Berka R.M."/>
            <person name="Blanchette R.A."/>
            <person name="Kersten P."/>
            <person name="Martinez A.T."/>
            <person name="Vicuna R."/>
            <person name="Cullen D."/>
        </authorList>
    </citation>
    <scope>NUCLEOTIDE SEQUENCE [LARGE SCALE GENOMIC DNA]</scope>
    <source>
        <strain evidence="1 2">B</strain>
    </source>
</reference>
<keyword evidence="2" id="KW-1185">Reference proteome</keyword>
<protein>
    <submittedName>
        <fullName evidence="1">Uncharacterized protein</fullName>
    </submittedName>
</protein>
<dbReference type="AlphaFoldDB" id="M2Q1I9"/>
<evidence type="ECO:0000313" key="2">
    <source>
        <dbReference type="Proteomes" id="UP000016930"/>
    </source>
</evidence>
<sequence length="154" mass="16815">MVVLQENEGTEEVASAELQHRKLTCLHGSAATNSFRSRKRGGARGAVHADVQRTILAYLGSHAFMYLRGAQISRRAADGHQANIPRGRRSRNSIQFRQYTPTGFKEQLDDNGGEVASMSLADILGDSVEQDTATIGGYRIYGDGAGYTKNRTRA</sequence>
<name>M2Q1I9_CERS8</name>
<gene>
    <name evidence="1" type="ORF">CERSUDRAFT_101101</name>
</gene>
<dbReference type="HOGENOM" id="CLU_1704002_0_0_1"/>
<proteinExistence type="predicted"/>
<organism evidence="1 2">
    <name type="scientific">Ceriporiopsis subvermispora (strain B)</name>
    <name type="common">White-rot fungus</name>
    <name type="synonym">Gelatoporia subvermispora</name>
    <dbReference type="NCBI Taxonomy" id="914234"/>
    <lineage>
        <taxon>Eukaryota</taxon>
        <taxon>Fungi</taxon>
        <taxon>Dikarya</taxon>
        <taxon>Basidiomycota</taxon>
        <taxon>Agaricomycotina</taxon>
        <taxon>Agaricomycetes</taxon>
        <taxon>Polyporales</taxon>
        <taxon>Gelatoporiaceae</taxon>
        <taxon>Gelatoporia</taxon>
    </lineage>
</organism>
<accession>M2Q1I9</accession>